<keyword evidence="8" id="KW-1185">Reference proteome</keyword>
<dbReference type="EC" id="2.7.1.121" evidence="3"/>
<evidence type="ECO:0000256" key="1">
    <source>
        <dbReference type="ARBA" id="ARBA00001113"/>
    </source>
</evidence>
<dbReference type="Pfam" id="PF03610">
    <property type="entry name" value="EIIA-man"/>
    <property type="match status" value="1"/>
</dbReference>
<dbReference type="PANTHER" id="PTHR38594">
    <property type="entry name" value="PEP-DEPENDENT DIHYDROXYACETONE KINASE, PHOSPHORYL DONOR SUBUNIT DHAM"/>
    <property type="match status" value="1"/>
</dbReference>
<evidence type="ECO:0000256" key="4">
    <source>
        <dbReference type="ARBA" id="ARBA00022679"/>
    </source>
</evidence>
<dbReference type="GO" id="GO:0016301">
    <property type="term" value="F:kinase activity"/>
    <property type="evidence" value="ECO:0007669"/>
    <property type="project" value="UniProtKB-KW"/>
</dbReference>
<evidence type="ECO:0000313" key="7">
    <source>
        <dbReference type="EMBL" id="EFL43592.1"/>
    </source>
</evidence>
<dbReference type="Proteomes" id="UP000004431">
    <property type="component" value="Unassembled WGS sequence"/>
</dbReference>
<keyword evidence="7" id="KW-0418">Kinase</keyword>
<evidence type="ECO:0000256" key="5">
    <source>
        <dbReference type="ARBA" id="ARBA00046577"/>
    </source>
</evidence>
<evidence type="ECO:0000259" key="6">
    <source>
        <dbReference type="PROSITE" id="PS51096"/>
    </source>
</evidence>
<dbReference type="InterPro" id="IPR039643">
    <property type="entry name" value="DhaM"/>
</dbReference>
<dbReference type="SUPFAM" id="SSF53062">
    <property type="entry name" value="PTS system fructose IIA component-like"/>
    <property type="match status" value="1"/>
</dbReference>
<dbReference type="InterPro" id="IPR004701">
    <property type="entry name" value="PTS_EIIA_man-typ"/>
</dbReference>
<comment type="subunit">
    <text evidence="5">Homodimer. The dihydroxyacetone kinase complex is composed of a homodimer of DhaM, a homodimer of DhaK and the subunit DhaL.</text>
</comment>
<name>A0ABP2IWX8_9ACTN</name>
<evidence type="ECO:0000256" key="3">
    <source>
        <dbReference type="ARBA" id="ARBA00012095"/>
    </source>
</evidence>
<organism evidence="7 8">
    <name type="scientific">Fannyhessea vaginae PB189-T1-4</name>
    <dbReference type="NCBI Taxonomy" id="866774"/>
    <lineage>
        <taxon>Bacteria</taxon>
        <taxon>Bacillati</taxon>
        <taxon>Actinomycetota</taxon>
        <taxon>Coriobacteriia</taxon>
        <taxon>Coriobacteriales</taxon>
        <taxon>Atopobiaceae</taxon>
        <taxon>Fannyhessea</taxon>
    </lineage>
</organism>
<evidence type="ECO:0000313" key="8">
    <source>
        <dbReference type="Proteomes" id="UP000004431"/>
    </source>
</evidence>
<comment type="caution">
    <text evidence="7">The sequence shown here is derived from an EMBL/GenBank/DDBJ whole genome shotgun (WGS) entry which is preliminary data.</text>
</comment>
<dbReference type="RefSeq" id="WP_006304717.1">
    <property type="nucleotide sequence ID" value="NZ_AEDQ01000033.1"/>
</dbReference>
<feature type="domain" description="PTS EIIA type-4" evidence="6">
    <location>
        <begin position="11"/>
        <end position="132"/>
    </location>
</feature>
<dbReference type="PANTHER" id="PTHR38594:SF1">
    <property type="entry name" value="PEP-DEPENDENT DIHYDROXYACETONE KINASE, PHOSPHORYL DONOR SUBUNIT DHAM"/>
    <property type="match status" value="1"/>
</dbReference>
<dbReference type="Gene3D" id="3.40.50.510">
    <property type="entry name" value="Phosphotransferase system, mannose-type IIA component"/>
    <property type="match status" value="1"/>
</dbReference>
<dbReference type="InterPro" id="IPR012844">
    <property type="entry name" value="DhaM_N"/>
</dbReference>
<dbReference type="EMBL" id="AEDQ01000033">
    <property type="protein sequence ID" value="EFL43592.1"/>
    <property type="molecule type" value="Genomic_DNA"/>
</dbReference>
<keyword evidence="4" id="KW-0808">Transferase</keyword>
<comment type="function">
    <text evidence="2">Component of the dihydroxyacetone kinase complex, which is responsible for the phosphoenolpyruvate (PEP)-dependent phosphorylation of dihydroxyacetone. DhaM serves as the phosphoryl donor. Is phosphorylated by phosphoenolpyruvate in an EI- and HPr-dependent reaction, and a phosphorelay system on histidine residues finally leads to phosphoryl transfer to DhaL and dihydroxyacetone.</text>
</comment>
<dbReference type="InterPro" id="IPR036662">
    <property type="entry name" value="PTS_EIIA_man-typ_sf"/>
</dbReference>
<dbReference type="NCBIfam" id="TIGR02364">
    <property type="entry name" value="dha_pts"/>
    <property type="match status" value="1"/>
</dbReference>
<evidence type="ECO:0000256" key="2">
    <source>
        <dbReference type="ARBA" id="ARBA00002788"/>
    </source>
</evidence>
<protein>
    <recommendedName>
        <fullName evidence="3">phosphoenolpyruvate--glycerone phosphotransferase</fullName>
        <ecNumber evidence="3">2.7.1.121</ecNumber>
    </recommendedName>
</protein>
<comment type="catalytic activity">
    <reaction evidence="1">
        <text>dihydroxyacetone + phosphoenolpyruvate = dihydroxyacetone phosphate + pyruvate</text>
        <dbReference type="Rhea" id="RHEA:18381"/>
        <dbReference type="ChEBI" id="CHEBI:15361"/>
        <dbReference type="ChEBI" id="CHEBI:16016"/>
        <dbReference type="ChEBI" id="CHEBI:57642"/>
        <dbReference type="ChEBI" id="CHEBI:58702"/>
        <dbReference type="EC" id="2.7.1.121"/>
    </reaction>
</comment>
<accession>A0ABP2IWX8</accession>
<dbReference type="PROSITE" id="PS51096">
    <property type="entry name" value="PTS_EIIA_TYPE_4"/>
    <property type="match status" value="1"/>
</dbReference>
<reference evidence="7 8" key="1">
    <citation type="submission" date="2010-08" db="EMBL/GenBank/DDBJ databases">
        <authorList>
            <person name="Durkin A.S."/>
            <person name="Madupu R."/>
            <person name="Torralba M."/>
            <person name="Gillis M."/>
            <person name="Methe B."/>
            <person name="Sutton G."/>
            <person name="Nelson K.E."/>
        </authorList>
    </citation>
    <scope>NUCLEOTIDE SEQUENCE [LARGE SCALE GENOMIC DNA]</scope>
    <source>
        <strain evidence="7 8">PB189-T1-4</strain>
    </source>
</reference>
<proteinExistence type="predicted"/>
<sequence>MSATDTQDTGSVGIVIVSHVPEIACGVKKLVDQVAHDVSITYCGGTADGDIGSTFDVVLGAIEENTADTLLAFYDLGSAKLNLELACETCTKKVLMQPVPIVEGTFAAAVLLQANAPLDEVLGELEPLKITK</sequence>
<gene>
    <name evidence="7" type="ORF">HMPREF9248_0678</name>
</gene>